<organism evidence="2 3">
    <name type="scientific">Sulfuritalea hydrogenivorans sk43H</name>
    <dbReference type="NCBI Taxonomy" id="1223802"/>
    <lineage>
        <taxon>Bacteria</taxon>
        <taxon>Pseudomonadati</taxon>
        <taxon>Pseudomonadota</taxon>
        <taxon>Betaproteobacteria</taxon>
        <taxon>Nitrosomonadales</taxon>
        <taxon>Sterolibacteriaceae</taxon>
        <taxon>Sulfuritalea</taxon>
    </lineage>
</organism>
<sequence length="349" mass="37743">MALMDFIKKQFIDIIQWTEDDGDTMAWRFPMAEFEIQHGASLTVRESQMAVFVNEGKVADVFGPGMYKLTTQTLPVLTYLKNWDKLFESPFKSDVYFFSTRQKIDRKWGTPNPVTIRDKDFGMVRLRAFGIYAFHLTDPKAFHTTLSGTMERYGSEDLEGQLRNTIVGHISDIFGESGVPFIDMAGNQEEFGKALKAKLDPMFGQYGLSLDSLNVQNISLPEELQAMLDKRIGVNMMGGMQAYTQFQTAEAIPLAAQNEGGLAGLGAGMGVGFGMGQQIAGAMSGALNPAAAPAASPAAAAPAPTPAAAPVSADEIVASIEKLHGLVGKGILSQAEFDAKKAELLKKLG</sequence>
<keyword evidence="2" id="KW-0812">Transmembrane</keyword>
<accession>W0S9K9</accession>
<dbReference type="AlphaFoldDB" id="W0S9K9"/>
<dbReference type="HOGENOM" id="CLU_037108_0_0_4"/>
<dbReference type="KEGG" id="shd:SUTH_00044"/>
<reference evidence="2 3" key="1">
    <citation type="journal article" date="2014" name="Syst. Appl. Microbiol.">
        <title>Complete genomes of freshwater sulfur oxidizers Sulfuricella denitrificans skB26 and Sulfuritalea hydrogenivorans sk43H: genetic insights into the sulfur oxidation pathway of betaproteobacteria.</title>
        <authorList>
            <person name="Watanabe T."/>
            <person name="Kojima H."/>
            <person name="Fukui M."/>
        </authorList>
    </citation>
    <scope>NUCLEOTIDE SEQUENCE [LARGE SCALE GENOMIC DNA]</scope>
    <source>
        <strain evidence="2">DSM22779</strain>
    </source>
</reference>
<dbReference type="CDD" id="cd03408">
    <property type="entry name" value="SPFH_like_u1"/>
    <property type="match status" value="1"/>
</dbReference>
<dbReference type="InterPro" id="IPR033880">
    <property type="entry name" value="SPFH_YdjI"/>
</dbReference>
<dbReference type="InterPro" id="IPR036013">
    <property type="entry name" value="Band_7/SPFH_dom_sf"/>
</dbReference>
<dbReference type="PANTHER" id="PTHR37826">
    <property type="entry name" value="FLOTILLIN BAND_7_5 DOMAIN PROTEIN"/>
    <property type="match status" value="1"/>
</dbReference>
<dbReference type="SUPFAM" id="SSF117892">
    <property type="entry name" value="Band 7/SPFH domain"/>
    <property type="match status" value="1"/>
</dbReference>
<evidence type="ECO:0000313" key="3">
    <source>
        <dbReference type="Proteomes" id="UP000031637"/>
    </source>
</evidence>
<dbReference type="RefSeq" id="WP_041096159.1">
    <property type="nucleotide sequence ID" value="NZ_AP012547.1"/>
</dbReference>
<feature type="domain" description="SPFH" evidence="1">
    <location>
        <begin position="26"/>
        <end position="232"/>
    </location>
</feature>
<evidence type="ECO:0000313" key="2">
    <source>
        <dbReference type="EMBL" id="BAO27864.1"/>
    </source>
</evidence>
<keyword evidence="2" id="KW-0472">Membrane</keyword>
<gene>
    <name evidence="2" type="ORF">SUTH_00044</name>
</gene>
<name>W0S9K9_9PROT</name>
<dbReference type="EMBL" id="AP012547">
    <property type="protein sequence ID" value="BAO27864.1"/>
    <property type="molecule type" value="Genomic_DNA"/>
</dbReference>
<dbReference type="Proteomes" id="UP000031637">
    <property type="component" value="Chromosome"/>
</dbReference>
<keyword evidence="3" id="KW-1185">Reference proteome</keyword>
<dbReference type="PANTHER" id="PTHR37826:SF2">
    <property type="entry name" value="ZINC-RIBBON DOMAIN-CONTAINING PROTEIN"/>
    <property type="match status" value="1"/>
</dbReference>
<protein>
    <submittedName>
        <fullName evidence="2">Transmembrane protein</fullName>
    </submittedName>
</protein>
<dbReference type="Pfam" id="PF13421">
    <property type="entry name" value="Band_7_1"/>
    <property type="match status" value="1"/>
</dbReference>
<dbReference type="OrthoDB" id="9764015at2"/>
<dbReference type="STRING" id="1223802.SUTH_00044"/>
<evidence type="ECO:0000259" key="1">
    <source>
        <dbReference type="Pfam" id="PF13421"/>
    </source>
</evidence>
<dbReference type="Gene3D" id="3.30.479.30">
    <property type="entry name" value="Band 7 domain"/>
    <property type="match status" value="1"/>
</dbReference>
<proteinExistence type="predicted"/>